<gene>
    <name evidence="2" type="ORF">C4D60_Mb03t09730</name>
</gene>
<comment type="caution">
    <text evidence="2">The sequence shown here is derived from an EMBL/GenBank/DDBJ whole genome shotgun (WGS) entry which is preliminary data.</text>
</comment>
<keyword evidence="3" id="KW-1185">Reference proteome</keyword>
<evidence type="ECO:0000313" key="2">
    <source>
        <dbReference type="EMBL" id="THU58021.1"/>
    </source>
</evidence>
<organism evidence="2 3">
    <name type="scientific">Musa balbisiana</name>
    <name type="common">Banana</name>
    <dbReference type="NCBI Taxonomy" id="52838"/>
    <lineage>
        <taxon>Eukaryota</taxon>
        <taxon>Viridiplantae</taxon>
        <taxon>Streptophyta</taxon>
        <taxon>Embryophyta</taxon>
        <taxon>Tracheophyta</taxon>
        <taxon>Spermatophyta</taxon>
        <taxon>Magnoliopsida</taxon>
        <taxon>Liliopsida</taxon>
        <taxon>Zingiberales</taxon>
        <taxon>Musaceae</taxon>
        <taxon>Musa</taxon>
    </lineage>
</organism>
<dbReference type="EMBL" id="PYDT01000006">
    <property type="protein sequence ID" value="THU58021.1"/>
    <property type="molecule type" value="Genomic_DNA"/>
</dbReference>
<evidence type="ECO:0000313" key="3">
    <source>
        <dbReference type="Proteomes" id="UP000317650"/>
    </source>
</evidence>
<accession>A0A4S8J8V1</accession>
<feature type="compositionally biased region" description="Pro residues" evidence="1">
    <location>
        <begin position="55"/>
        <end position="75"/>
    </location>
</feature>
<sequence length="206" mass="21824">MDLLEVPLDALAFRLYSLPAAAVAARSDWACLVLLAAAAAAALGLWGIRVVGSKPDPPTPTSPPPPPVPSLPVCPPESQTPVGKEVAAAAWRASRHVEEASTPKSRFMAYYAASTDSLYEDCARGNGLGEGEEEGVDSVSDVDRRVTAPWSGGGCGLEWAVVQRRGDLGWYRYQDMTALDGSVVKLWDGRDGGSTATAGRHLHRRP</sequence>
<proteinExistence type="predicted"/>
<dbReference type="PANTHER" id="PTHR36369">
    <property type="entry name" value="TRANSMEMBRANE PROTEIN"/>
    <property type="match status" value="1"/>
</dbReference>
<evidence type="ECO:0000256" key="1">
    <source>
        <dbReference type="SAM" id="MobiDB-lite"/>
    </source>
</evidence>
<dbReference type="AlphaFoldDB" id="A0A4S8J8V1"/>
<name>A0A4S8J8V1_MUSBA</name>
<dbReference type="Proteomes" id="UP000317650">
    <property type="component" value="Chromosome 3"/>
</dbReference>
<protein>
    <submittedName>
        <fullName evidence="2">Uncharacterized protein</fullName>
    </submittedName>
</protein>
<feature type="region of interest" description="Disordered" evidence="1">
    <location>
        <begin position="55"/>
        <end position="79"/>
    </location>
</feature>
<reference evidence="2 3" key="1">
    <citation type="journal article" date="2019" name="Nat. Plants">
        <title>Genome sequencing of Musa balbisiana reveals subgenome evolution and function divergence in polyploid bananas.</title>
        <authorList>
            <person name="Yao X."/>
        </authorList>
    </citation>
    <scope>NUCLEOTIDE SEQUENCE [LARGE SCALE GENOMIC DNA]</scope>
    <source>
        <strain evidence="3">cv. DH-PKW</strain>
        <tissue evidence="2">Leaves</tissue>
    </source>
</reference>
<dbReference type="PANTHER" id="PTHR36369:SF1">
    <property type="entry name" value="TRANSMEMBRANE PROTEIN"/>
    <property type="match status" value="1"/>
</dbReference>